<dbReference type="Pfam" id="PF19302">
    <property type="entry name" value="DUF5915"/>
    <property type="match status" value="1"/>
</dbReference>
<dbReference type="InterPro" id="IPR013155">
    <property type="entry name" value="M/V/L/I-tRNA-synth_anticd-bd"/>
</dbReference>
<dbReference type="InterPro" id="IPR002300">
    <property type="entry name" value="aa-tRNA-synth_Ia"/>
</dbReference>
<dbReference type="GO" id="GO:0006428">
    <property type="term" value="P:isoleucyl-tRNA aminoacylation"/>
    <property type="evidence" value="ECO:0007669"/>
    <property type="project" value="UniProtKB-UniRule"/>
</dbReference>
<organism evidence="12 13">
    <name type="scientific">Candidatus Nomurabacteria bacterium GW2011_GWA1_46_11</name>
    <dbReference type="NCBI Taxonomy" id="1618732"/>
    <lineage>
        <taxon>Bacteria</taxon>
        <taxon>Candidatus Nomuraibacteriota</taxon>
    </lineage>
</organism>
<reference evidence="12 13" key="1">
    <citation type="journal article" date="2015" name="Nature">
        <title>rRNA introns, odd ribosomes, and small enigmatic genomes across a large radiation of phyla.</title>
        <authorList>
            <person name="Brown C.T."/>
            <person name="Hug L.A."/>
            <person name="Thomas B.C."/>
            <person name="Sharon I."/>
            <person name="Castelle C.J."/>
            <person name="Singh A."/>
            <person name="Wilkins M.J."/>
            <person name="Williams K.H."/>
            <person name="Banfield J.F."/>
        </authorList>
    </citation>
    <scope>NUCLEOTIDE SEQUENCE [LARGE SCALE GENOMIC DNA]</scope>
</reference>
<dbReference type="PRINTS" id="PR00984">
    <property type="entry name" value="TRNASYNTHILE"/>
</dbReference>
<dbReference type="NCBIfam" id="TIGR00392">
    <property type="entry name" value="ileS"/>
    <property type="match status" value="1"/>
</dbReference>
<dbReference type="GO" id="GO:0005737">
    <property type="term" value="C:cytoplasm"/>
    <property type="evidence" value="ECO:0007669"/>
    <property type="project" value="UniProtKB-UniRule"/>
</dbReference>
<dbReference type="AlphaFoldDB" id="A0A0G1NNS9"/>
<feature type="domain" description="Methionyl/Valyl/Leucyl/Isoleucyl-tRNA synthetase anticodon-binding" evidence="11">
    <location>
        <begin position="686"/>
        <end position="833"/>
    </location>
</feature>
<keyword evidence="5" id="KW-0648">Protein biosynthesis</keyword>
<evidence type="ECO:0000313" key="13">
    <source>
        <dbReference type="Proteomes" id="UP000034107"/>
    </source>
</evidence>
<dbReference type="Gene3D" id="1.10.730.10">
    <property type="entry name" value="Isoleucyl-tRNA Synthetase, Domain 1"/>
    <property type="match status" value="1"/>
</dbReference>
<dbReference type="PANTHER" id="PTHR42780:SF1">
    <property type="entry name" value="ISOLEUCINE--TRNA LIGASE, CYTOPLASMIC"/>
    <property type="match status" value="1"/>
</dbReference>
<evidence type="ECO:0000259" key="11">
    <source>
        <dbReference type="Pfam" id="PF08264"/>
    </source>
</evidence>
<evidence type="ECO:0000259" key="10">
    <source>
        <dbReference type="Pfam" id="PF00133"/>
    </source>
</evidence>
<comment type="caution">
    <text evidence="12">The sequence shown here is derived from an EMBL/GenBank/DDBJ whole genome shotgun (WGS) entry which is preliminary data.</text>
</comment>
<comment type="function">
    <text evidence="7">Catalyzes the attachment of isoleucine to tRNA(Ile). As IleRS can inadvertently accommodate and process structurally similar amino acids such as valine, to avoid such errors it has two additional distinct tRNA(Ile)-dependent editing activities. One activity is designated as 'pretransfer' editing and involves the hydrolysis of activated Val-AMP. The other activity is designated 'posttransfer' editing and involves deacylation of mischarged Val-tRNA(Ile).</text>
</comment>
<evidence type="ECO:0000256" key="1">
    <source>
        <dbReference type="ARBA" id="ARBA00013165"/>
    </source>
</evidence>
<evidence type="ECO:0000256" key="5">
    <source>
        <dbReference type="ARBA" id="ARBA00022917"/>
    </source>
</evidence>
<evidence type="ECO:0000313" key="12">
    <source>
        <dbReference type="EMBL" id="KKU22294.1"/>
    </source>
</evidence>
<dbReference type="InterPro" id="IPR009080">
    <property type="entry name" value="tRNAsynth_Ia_anticodon-bd"/>
</dbReference>
<protein>
    <recommendedName>
        <fullName evidence="1 9">Isoleucine--tRNA ligase</fullName>
        <ecNumber evidence="1 9">6.1.1.5</ecNumber>
    </recommendedName>
</protein>
<dbReference type="InterPro" id="IPR023586">
    <property type="entry name" value="Ile-tRNA-ligase_type2"/>
</dbReference>
<sequence length="969" mass="110657">MAGSTHKKFKELSSKSLFQKEEEVLAFWKKNKIFKKSLERNPKSRIFSFYDGPPFITGLPHYATLLPSIAKDIIPRYQTMKGRYVPRVWGWDVHGLPAEQKVEEQLGLKVKKDIETFGVGNFIKAAREYVAKGSAQWRWYIDHIGRWADMDNPYRTDDLKYMETVIWIFKQLYDRGLIYKGRRVSLYCPRCATPLSKFEVTMDAAENYKNVDDPGVTISFKLKGQKDTYALAWTTTPWTLPANNGLAVNPKIKYVTVTNGKKKYILAKEALSRYPELQGWRILKTQSGKEIAGQSFEPLFEPTFSPDYRKDFKIWMASFPTIDEGTGIVHIAPAFGEDDFNLGQAKKLSAPMILDEDGKFKKSLPFPWAGEYFKKADGAIIDALKEKGLLVRLEKITHAYPHCYRCSTPLIYMAQDAWFMKIDPLRKQMLKTNEQINWVPDHFGKKRFKYNIENAPDWSLSRARYWGTPMPIWETKDGERVVVGSLAELEKLSRRKIKDLHRPGIDEVVLTTPSGKKAYRIKEILDVWFESGAMPYAQDHYPFENKKVFEGGFPTDFITEYTGQLRGWFYTLHVLATALKNKPAFKNVVVSGVIMGTDGKKMSKSKGNYPDPRGTIEKYGAEAIRLYLMSNKIMLGEDLNINERDIQEARNSINILHNSFKYFTTYANLHKWQPSPKSTSSSHILDKWVKARLQQCIGEYVLGLDHFDFPASTRPIAPFIEDLSTWYIRRSRDRFVAGDTKALSTLYEVLVTLSKAIAPTLPFTAEQIYTSLQSVKDPESVHLCDYPKHNQSLVAKNKLLLEKMQIVRGLASLVHNLRSEAKQPLRQKMASVVIKGSKGIKSDKELVRLLKEEANVLAVNFDTPMRKGFVKSKIGSVTVGLDTNLTPELEKEGLLRELLRELQDARKEQGLAVGQKAKLTYDTQDAMLSKLMEENQKEIASIGHFLKVERGTVKGKSVMGGKLQVKITA</sequence>
<name>A0A0G1NNS9_9BACT</name>
<keyword evidence="2 12" id="KW-0436">Ligase</keyword>
<dbReference type="Pfam" id="PF00133">
    <property type="entry name" value="tRNA-synt_1"/>
    <property type="match status" value="1"/>
</dbReference>
<dbReference type="SUPFAM" id="SSF52374">
    <property type="entry name" value="Nucleotidylyl transferase"/>
    <property type="match status" value="1"/>
</dbReference>
<dbReference type="Gene3D" id="3.90.740.10">
    <property type="entry name" value="Valyl/Leucyl/Isoleucyl-tRNA synthetase, editing domain"/>
    <property type="match status" value="1"/>
</dbReference>
<dbReference type="SUPFAM" id="SSF50677">
    <property type="entry name" value="ValRS/IleRS/LeuRS editing domain"/>
    <property type="match status" value="1"/>
</dbReference>
<dbReference type="GO" id="GO:0000049">
    <property type="term" value="F:tRNA binding"/>
    <property type="evidence" value="ECO:0007669"/>
    <property type="project" value="InterPro"/>
</dbReference>
<dbReference type="EC" id="6.1.1.5" evidence="1 9"/>
<dbReference type="Gene3D" id="3.40.50.620">
    <property type="entry name" value="HUPs"/>
    <property type="match status" value="2"/>
</dbReference>
<dbReference type="CDD" id="cd07961">
    <property type="entry name" value="Anticodon_Ia_Ile_ABEc"/>
    <property type="match status" value="1"/>
</dbReference>
<dbReference type="InterPro" id="IPR014729">
    <property type="entry name" value="Rossmann-like_a/b/a_fold"/>
</dbReference>
<comment type="catalytic activity">
    <reaction evidence="8">
        <text>tRNA(Ile) + L-isoleucine + ATP = L-isoleucyl-tRNA(Ile) + AMP + diphosphate</text>
        <dbReference type="Rhea" id="RHEA:11060"/>
        <dbReference type="Rhea" id="RHEA-COMP:9666"/>
        <dbReference type="Rhea" id="RHEA-COMP:9695"/>
        <dbReference type="ChEBI" id="CHEBI:30616"/>
        <dbReference type="ChEBI" id="CHEBI:33019"/>
        <dbReference type="ChEBI" id="CHEBI:58045"/>
        <dbReference type="ChEBI" id="CHEBI:78442"/>
        <dbReference type="ChEBI" id="CHEBI:78528"/>
        <dbReference type="ChEBI" id="CHEBI:456215"/>
        <dbReference type="EC" id="6.1.1.5"/>
    </reaction>
</comment>
<keyword evidence="6" id="KW-0030">Aminoacyl-tRNA synthetase</keyword>
<evidence type="ECO:0000256" key="2">
    <source>
        <dbReference type="ARBA" id="ARBA00022598"/>
    </source>
</evidence>
<dbReference type="GO" id="GO:0005524">
    <property type="term" value="F:ATP binding"/>
    <property type="evidence" value="ECO:0007669"/>
    <property type="project" value="UniProtKB-KW"/>
</dbReference>
<dbReference type="PANTHER" id="PTHR42780">
    <property type="entry name" value="SOLEUCYL-TRNA SYNTHETASE"/>
    <property type="match status" value="1"/>
</dbReference>
<gene>
    <name evidence="12" type="ORF">UX31_C0004G0023</name>
</gene>
<dbReference type="CDD" id="cd00818">
    <property type="entry name" value="IleRS_core"/>
    <property type="match status" value="1"/>
</dbReference>
<proteinExistence type="predicted"/>
<dbReference type="EMBL" id="LCLS01000004">
    <property type="protein sequence ID" value="KKU22294.1"/>
    <property type="molecule type" value="Genomic_DNA"/>
</dbReference>
<evidence type="ECO:0000256" key="8">
    <source>
        <dbReference type="ARBA" id="ARBA00048359"/>
    </source>
</evidence>
<keyword evidence="3" id="KW-0547">Nucleotide-binding</keyword>
<dbReference type="SUPFAM" id="SSF47323">
    <property type="entry name" value="Anticodon-binding domain of a subclass of class I aminoacyl-tRNA synthetases"/>
    <property type="match status" value="1"/>
</dbReference>
<dbReference type="GO" id="GO:0002161">
    <property type="term" value="F:aminoacyl-tRNA deacylase activity"/>
    <property type="evidence" value="ECO:0007669"/>
    <property type="project" value="InterPro"/>
</dbReference>
<dbReference type="GO" id="GO:0004822">
    <property type="term" value="F:isoleucine-tRNA ligase activity"/>
    <property type="evidence" value="ECO:0007669"/>
    <property type="project" value="UniProtKB-UniRule"/>
</dbReference>
<evidence type="ECO:0000256" key="9">
    <source>
        <dbReference type="NCBIfam" id="TIGR00392"/>
    </source>
</evidence>
<dbReference type="InterPro" id="IPR002301">
    <property type="entry name" value="Ile-tRNA-ligase"/>
</dbReference>
<dbReference type="PATRIC" id="fig|1618732.3.peg.197"/>
<accession>A0A0G1NNS9</accession>
<dbReference type="Proteomes" id="UP000034107">
    <property type="component" value="Unassembled WGS sequence"/>
</dbReference>
<keyword evidence="4" id="KW-0067">ATP-binding</keyword>
<dbReference type="InterPro" id="IPR033709">
    <property type="entry name" value="Anticodon_Ile_ABEc"/>
</dbReference>
<dbReference type="InterPro" id="IPR009008">
    <property type="entry name" value="Val/Leu/Ile-tRNA-synth_edit"/>
</dbReference>
<evidence type="ECO:0000256" key="4">
    <source>
        <dbReference type="ARBA" id="ARBA00022840"/>
    </source>
</evidence>
<evidence type="ECO:0000256" key="3">
    <source>
        <dbReference type="ARBA" id="ARBA00022741"/>
    </source>
</evidence>
<evidence type="ECO:0000256" key="7">
    <source>
        <dbReference type="ARBA" id="ARBA00025217"/>
    </source>
</evidence>
<evidence type="ECO:0000256" key="6">
    <source>
        <dbReference type="ARBA" id="ARBA00023146"/>
    </source>
</evidence>
<feature type="domain" description="Aminoacyl-tRNA synthetase class Ia" evidence="10">
    <location>
        <begin position="24"/>
        <end position="633"/>
    </location>
</feature>
<dbReference type="Pfam" id="PF08264">
    <property type="entry name" value="Anticodon_1"/>
    <property type="match status" value="1"/>
</dbReference>